<reference evidence="2 3" key="1">
    <citation type="submission" date="2019-10" db="EMBL/GenBank/DDBJ databases">
        <title>Vibrio sp. nov. isolated from a shrimp pond.</title>
        <authorList>
            <person name="Gomez-Gil B."/>
            <person name="Enciso-Ibarra J."/>
            <person name="Enciso-Ibarra K."/>
            <person name="Bolan-Mejia C."/>
        </authorList>
    </citation>
    <scope>NUCLEOTIDE SEQUENCE [LARGE SCALE GENOMIC DNA]</scope>
    <source>
        <strain evidence="2 3">CAIM 722</strain>
    </source>
</reference>
<gene>
    <name evidence="2" type="primary">ybgE</name>
    <name evidence="2" type="ORF">F9817_06120</name>
</gene>
<keyword evidence="1" id="KW-1133">Transmembrane helix</keyword>
<dbReference type="AlphaFoldDB" id="A0A7X4RU14"/>
<dbReference type="Proteomes" id="UP000462621">
    <property type="component" value="Unassembled WGS sequence"/>
</dbReference>
<sequence length="101" mass="11570">MNNWSDTVAKLHRPLDKALFRALSLVLAFYHLAMVMWDSKAYSESIGGFNPVIAPLMIWSLCASMVFGIGFKPKHWIWQVVFSPYFSLIILLYLTFVRLAG</sequence>
<evidence type="ECO:0000313" key="3">
    <source>
        <dbReference type="Proteomes" id="UP000462621"/>
    </source>
</evidence>
<comment type="caution">
    <text evidence="2">The sequence shown here is derived from an EMBL/GenBank/DDBJ whole genome shotgun (WGS) entry which is preliminary data.</text>
</comment>
<evidence type="ECO:0000313" key="2">
    <source>
        <dbReference type="EMBL" id="MZI92767.1"/>
    </source>
</evidence>
<dbReference type="InterPro" id="IPR011846">
    <property type="entry name" value="Cyd_oper_YbgE"/>
</dbReference>
<accession>A0A7X4RU14</accession>
<keyword evidence="3" id="KW-1185">Reference proteome</keyword>
<feature type="transmembrane region" description="Helical" evidence="1">
    <location>
        <begin position="76"/>
        <end position="96"/>
    </location>
</feature>
<keyword evidence="1" id="KW-0812">Transmembrane</keyword>
<feature type="transmembrane region" description="Helical" evidence="1">
    <location>
        <begin position="49"/>
        <end position="70"/>
    </location>
</feature>
<dbReference type="Pfam" id="PF09600">
    <property type="entry name" value="Cyd_oper_YbgE"/>
    <property type="match status" value="1"/>
</dbReference>
<dbReference type="NCBIfam" id="TIGR02112">
    <property type="entry name" value="cyd_oper_ybgE"/>
    <property type="match status" value="1"/>
</dbReference>
<organism evidence="2 3">
    <name type="scientific">Vibrio eleionomae</name>
    <dbReference type="NCBI Taxonomy" id="2653505"/>
    <lineage>
        <taxon>Bacteria</taxon>
        <taxon>Pseudomonadati</taxon>
        <taxon>Pseudomonadota</taxon>
        <taxon>Gammaproteobacteria</taxon>
        <taxon>Vibrionales</taxon>
        <taxon>Vibrionaceae</taxon>
        <taxon>Vibrio</taxon>
    </lineage>
</organism>
<proteinExistence type="predicted"/>
<dbReference type="RefSeq" id="WP_161154067.1">
    <property type="nucleotide sequence ID" value="NZ_WEKT01000007.1"/>
</dbReference>
<keyword evidence="1" id="KW-0472">Membrane</keyword>
<protein>
    <submittedName>
        <fullName evidence="2">Cyd operon protein YbgE</fullName>
    </submittedName>
</protein>
<evidence type="ECO:0000256" key="1">
    <source>
        <dbReference type="SAM" id="Phobius"/>
    </source>
</evidence>
<dbReference type="EMBL" id="WEKT01000007">
    <property type="protein sequence ID" value="MZI92767.1"/>
    <property type="molecule type" value="Genomic_DNA"/>
</dbReference>
<feature type="transmembrane region" description="Helical" evidence="1">
    <location>
        <begin position="18"/>
        <end position="37"/>
    </location>
</feature>
<name>A0A7X4RU14_9VIBR</name>